<dbReference type="RefSeq" id="WP_188331251.1">
    <property type="nucleotide sequence ID" value="NZ_CP059491.1"/>
</dbReference>
<reference evidence="4" key="1">
    <citation type="submission" date="2020-07" db="EMBL/GenBank/DDBJ databases">
        <title>novel species isolated from the respiratory tract of Marmot.</title>
        <authorList>
            <person name="Zhang G."/>
        </authorList>
    </citation>
    <scope>NUCLEOTIDE SEQUENCE [LARGE SCALE GENOMIC DNA]</scope>
    <source>
        <strain evidence="4">686</strain>
    </source>
</reference>
<dbReference type="PANTHER" id="PTHR35176:SF11">
    <property type="entry name" value="PYRIDOXAMINE 5'-PHOSPHATE OXIDASE FAMILY PROTEIN"/>
    <property type="match status" value="1"/>
</dbReference>
<keyword evidence="4" id="KW-1185">Reference proteome</keyword>
<dbReference type="GO" id="GO:0016627">
    <property type="term" value="F:oxidoreductase activity, acting on the CH-CH group of donors"/>
    <property type="evidence" value="ECO:0007669"/>
    <property type="project" value="TreeGrafter"/>
</dbReference>
<dbReference type="Proteomes" id="UP000515663">
    <property type="component" value="Chromosome"/>
</dbReference>
<evidence type="ECO:0000313" key="4">
    <source>
        <dbReference type="Proteomes" id="UP000515663"/>
    </source>
</evidence>
<feature type="domain" description="Pyridoxamine 5'-phosphate oxidase N-terminal" evidence="2">
    <location>
        <begin position="13"/>
        <end position="103"/>
    </location>
</feature>
<dbReference type="SUPFAM" id="SSF50475">
    <property type="entry name" value="FMN-binding split barrel"/>
    <property type="match status" value="1"/>
</dbReference>
<dbReference type="AlphaFoldDB" id="A0A7D7LQS5"/>
<dbReference type="GO" id="GO:0005829">
    <property type="term" value="C:cytosol"/>
    <property type="evidence" value="ECO:0007669"/>
    <property type="project" value="TreeGrafter"/>
</dbReference>
<protein>
    <submittedName>
        <fullName evidence="3">PPOX class F420-dependent oxidoreductase</fullName>
    </submittedName>
</protein>
<dbReference type="Gene3D" id="2.30.110.10">
    <property type="entry name" value="Electron Transport, Fmn-binding Protein, Chain A"/>
    <property type="match status" value="1"/>
</dbReference>
<organism evidence="3 4">
    <name type="scientific">Gordonia jinghuaiqii</name>
    <dbReference type="NCBI Taxonomy" id="2758710"/>
    <lineage>
        <taxon>Bacteria</taxon>
        <taxon>Bacillati</taxon>
        <taxon>Actinomycetota</taxon>
        <taxon>Actinomycetes</taxon>
        <taxon>Mycobacteriales</taxon>
        <taxon>Gordoniaceae</taxon>
        <taxon>Gordonia</taxon>
    </lineage>
</organism>
<dbReference type="InterPro" id="IPR012349">
    <property type="entry name" value="Split_barrel_FMN-bd"/>
</dbReference>
<dbReference type="NCBIfam" id="TIGR03666">
    <property type="entry name" value="Rv2061_F420"/>
    <property type="match status" value="1"/>
</dbReference>
<evidence type="ECO:0000259" key="2">
    <source>
        <dbReference type="Pfam" id="PF01243"/>
    </source>
</evidence>
<dbReference type="KEGG" id="gji:H1R19_19495"/>
<proteinExistence type="predicted"/>
<keyword evidence="1" id="KW-0560">Oxidoreductase</keyword>
<dbReference type="GO" id="GO:0070967">
    <property type="term" value="F:coenzyme F420 binding"/>
    <property type="evidence" value="ECO:0007669"/>
    <property type="project" value="TreeGrafter"/>
</dbReference>
<evidence type="ECO:0000313" key="3">
    <source>
        <dbReference type="EMBL" id="QMT01023.1"/>
    </source>
</evidence>
<dbReference type="InterPro" id="IPR011576">
    <property type="entry name" value="Pyridox_Oxase_N"/>
</dbReference>
<accession>A0A7D7LQS5</accession>
<name>A0A7D7LQS5_9ACTN</name>
<sequence length="133" mass="14280">MTSDAAKFGEAATAKYVNLTTYRKDGTAITSPLWAAPDGDRLVMWTVADSWKVKRIRRDPRVIVQACDVRGRKVIGEPVAGTAEVLDEAASDRVKKAIADKYGLLGRLTILGSKIRRGKHGSVGIVITAAPSS</sequence>
<dbReference type="PANTHER" id="PTHR35176">
    <property type="entry name" value="HEME OXYGENASE HI_0854-RELATED"/>
    <property type="match status" value="1"/>
</dbReference>
<gene>
    <name evidence="3" type="ORF">H1R19_19495</name>
</gene>
<dbReference type="InterPro" id="IPR019965">
    <property type="entry name" value="PPOX_F420-dep_Rv2061_put"/>
</dbReference>
<dbReference type="Pfam" id="PF01243">
    <property type="entry name" value="PNPOx_N"/>
    <property type="match status" value="1"/>
</dbReference>
<dbReference type="EMBL" id="CP059491">
    <property type="protein sequence ID" value="QMT01023.1"/>
    <property type="molecule type" value="Genomic_DNA"/>
</dbReference>
<evidence type="ECO:0000256" key="1">
    <source>
        <dbReference type="ARBA" id="ARBA00023002"/>
    </source>
</evidence>
<dbReference type="InterPro" id="IPR052019">
    <property type="entry name" value="F420H2_bilvrd_red/Heme_oxyg"/>
</dbReference>